<sequence length="311" mass="34150">MACFALVLTQCSLSCSKPSIYAPSQDLYGGKMPSQPAYSYYPEDEVQHFYRWSSPPGIIKIMSILIVVMCVGIFACVASTLPWDLDITGQSMGYGLGGYSGYSGAYNGYGFGSSQGGYGFAYGGNYTDPRAAKGFILAMAAFCFICGMVIFVMTVTRTQTSTTRRFYLIVMIVSGIMGGLVFIATIVYTIGVNPVAQASGSAFYTQIVSLCNQFYSPVTTGVFVNQYLYHYCVVEPQEAIAIVLGFLIVVAFAIIIFFSVKTRRKINSYGKSNILWRKTPSEEQGVPNVEEWVRSQNVWFYMISQQSGVIA</sequence>
<reference evidence="8" key="1">
    <citation type="submission" date="2023-07" db="EMBL/GenBank/DDBJ databases">
        <authorList>
            <person name="Stuckert A."/>
        </authorList>
    </citation>
    <scope>NUCLEOTIDE SEQUENCE</scope>
</reference>
<evidence type="ECO:0000256" key="4">
    <source>
        <dbReference type="ARBA" id="ARBA00023136"/>
    </source>
</evidence>
<evidence type="ECO:0000313" key="8">
    <source>
        <dbReference type="EMBL" id="CAJ0931762.1"/>
    </source>
</evidence>
<evidence type="ECO:0000256" key="5">
    <source>
        <dbReference type="PROSITE-ProRule" id="PRU00581"/>
    </source>
</evidence>
<organism evidence="8 9">
    <name type="scientific">Ranitomeya imitator</name>
    <name type="common">mimic poison frog</name>
    <dbReference type="NCBI Taxonomy" id="111125"/>
    <lineage>
        <taxon>Eukaryota</taxon>
        <taxon>Metazoa</taxon>
        <taxon>Chordata</taxon>
        <taxon>Craniata</taxon>
        <taxon>Vertebrata</taxon>
        <taxon>Euteleostomi</taxon>
        <taxon>Amphibia</taxon>
        <taxon>Batrachia</taxon>
        <taxon>Anura</taxon>
        <taxon>Neobatrachia</taxon>
        <taxon>Hyloidea</taxon>
        <taxon>Dendrobatidae</taxon>
        <taxon>Dendrobatinae</taxon>
        <taxon>Ranitomeya</taxon>
    </lineage>
</organism>
<dbReference type="Proteomes" id="UP001176940">
    <property type="component" value="Unassembled WGS sequence"/>
</dbReference>
<feature type="transmembrane region" description="Helical" evidence="6">
    <location>
        <begin position="61"/>
        <end position="83"/>
    </location>
</feature>
<dbReference type="InterPro" id="IPR031176">
    <property type="entry name" value="ELL/occludin"/>
</dbReference>
<keyword evidence="4 5" id="KW-0472">Membrane</keyword>
<accession>A0ABN9L2Y8</accession>
<evidence type="ECO:0000256" key="2">
    <source>
        <dbReference type="ARBA" id="ARBA00022692"/>
    </source>
</evidence>
<feature type="transmembrane region" description="Helical" evidence="6">
    <location>
        <begin position="166"/>
        <end position="190"/>
    </location>
</feature>
<dbReference type="Pfam" id="PF01284">
    <property type="entry name" value="MARVEL"/>
    <property type="match status" value="1"/>
</dbReference>
<dbReference type="EMBL" id="CAUEEQ010008065">
    <property type="protein sequence ID" value="CAJ0931762.1"/>
    <property type="molecule type" value="Genomic_DNA"/>
</dbReference>
<feature type="transmembrane region" description="Helical" evidence="6">
    <location>
        <begin position="135"/>
        <end position="154"/>
    </location>
</feature>
<evidence type="ECO:0000256" key="3">
    <source>
        <dbReference type="ARBA" id="ARBA00022989"/>
    </source>
</evidence>
<dbReference type="PANTHER" id="PTHR23288">
    <property type="entry name" value="OCCLUDIN AND RNA POLYMERASE II ELONGATION FACTOR ELL"/>
    <property type="match status" value="1"/>
</dbReference>
<evidence type="ECO:0000256" key="6">
    <source>
        <dbReference type="SAM" id="Phobius"/>
    </source>
</evidence>
<comment type="caution">
    <text evidence="8">The sequence shown here is derived from an EMBL/GenBank/DDBJ whole genome shotgun (WGS) entry which is preliminary data.</text>
</comment>
<dbReference type="PANTHER" id="PTHR23288:SF4">
    <property type="entry name" value="OCCLUDIN"/>
    <property type="match status" value="1"/>
</dbReference>
<evidence type="ECO:0000259" key="7">
    <source>
        <dbReference type="PROSITE" id="PS51225"/>
    </source>
</evidence>
<comment type="subcellular location">
    <subcellularLocation>
        <location evidence="1">Membrane</location>
        <topology evidence="1">Multi-pass membrane protein</topology>
    </subcellularLocation>
</comment>
<gene>
    <name evidence="8" type="ORF">RIMI_LOCUS4874894</name>
</gene>
<feature type="domain" description="MARVEL" evidence="7">
    <location>
        <begin position="54"/>
        <end position="264"/>
    </location>
</feature>
<protein>
    <recommendedName>
        <fullName evidence="7">MARVEL domain-containing protein</fullName>
    </recommendedName>
</protein>
<keyword evidence="3 6" id="KW-1133">Transmembrane helix</keyword>
<name>A0ABN9L2Y8_9NEOB</name>
<evidence type="ECO:0000256" key="1">
    <source>
        <dbReference type="ARBA" id="ARBA00004141"/>
    </source>
</evidence>
<feature type="transmembrane region" description="Helical" evidence="6">
    <location>
        <begin position="239"/>
        <end position="260"/>
    </location>
</feature>
<evidence type="ECO:0000313" key="9">
    <source>
        <dbReference type="Proteomes" id="UP001176940"/>
    </source>
</evidence>
<keyword evidence="9" id="KW-1185">Reference proteome</keyword>
<keyword evidence="2 5" id="KW-0812">Transmembrane</keyword>
<proteinExistence type="predicted"/>
<dbReference type="PROSITE" id="PS51225">
    <property type="entry name" value="MARVEL"/>
    <property type="match status" value="1"/>
</dbReference>
<dbReference type="InterPro" id="IPR008253">
    <property type="entry name" value="Marvel"/>
</dbReference>